<gene>
    <name evidence="1" type="ORF">D5F53_03485</name>
</gene>
<dbReference type="KEGG" id="plw:D5F53_03485"/>
<dbReference type="EMBL" id="CP032412">
    <property type="protein sequence ID" value="AYB42400.1"/>
    <property type="molecule type" value="Genomic_DNA"/>
</dbReference>
<organism evidence="1 2">
    <name type="scientific">Paenibacillus lautus</name>
    <name type="common">Bacillus lautus</name>
    <dbReference type="NCBI Taxonomy" id="1401"/>
    <lineage>
        <taxon>Bacteria</taxon>
        <taxon>Bacillati</taxon>
        <taxon>Bacillota</taxon>
        <taxon>Bacilli</taxon>
        <taxon>Bacillales</taxon>
        <taxon>Paenibacillaceae</taxon>
        <taxon>Paenibacillus</taxon>
    </lineage>
</organism>
<keyword evidence="2" id="KW-1185">Reference proteome</keyword>
<dbReference type="PROSITE" id="PS52050">
    <property type="entry name" value="WYL"/>
    <property type="match status" value="1"/>
</dbReference>
<proteinExistence type="predicted"/>
<reference evidence="1 2" key="1">
    <citation type="submission" date="2018-09" db="EMBL/GenBank/DDBJ databases">
        <title>Genome Sequence of Paenibacillus lautus Strain E7593-69, Azo Dye-Degrading Bacteria, Isolated from Commercial Tattoo Inks.</title>
        <authorList>
            <person name="Nho S.W."/>
            <person name="Kim S.-J."/>
            <person name="Kweon O."/>
            <person name="Cerniglia C.E."/>
        </authorList>
    </citation>
    <scope>NUCLEOTIDE SEQUENCE [LARGE SCALE GENOMIC DNA]</scope>
    <source>
        <strain evidence="1 2">E7593-69</strain>
    </source>
</reference>
<dbReference type="AlphaFoldDB" id="A0A385TCZ8"/>
<name>A0A385TCZ8_PAELA</name>
<evidence type="ECO:0000313" key="1">
    <source>
        <dbReference type="EMBL" id="AYB42400.1"/>
    </source>
</evidence>
<protein>
    <submittedName>
        <fullName evidence="1">WYL domain-containing protein</fullName>
    </submittedName>
</protein>
<dbReference type="Proteomes" id="UP000266552">
    <property type="component" value="Chromosome"/>
</dbReference>
<accession>A0A385TCZ8</accession>
<sequence>MSHNPFEKIFNYQIITRLEETDSIAITAQERGWLKMMLVHPEAANAFTPGTLERLKQLLHLEHSGAEMKGIILEKAKGQERSVYHPHLRTLRRMIMQDQGFRLSFRTKLGETRSNQSGFPYKLEYSMIKREWMLIWYSKSRRGLMYTKLDHILYIQGTSLPSFRIDRIKERLQRLMENREKQAIIEIHRRYNGELSRILYAFSCFDKTVHYDEASDTYRIQVCYLEDECEFLLSRIRFLGLRVKVVEGSTLQARMQETAALALARYAQDEG</sequence>
<evidence type="ECO:0000313" key="2">
    <source>
        <dbReference type="Proteomes" id="UP000266552"/>
    </source>
</evidence>
<dbReference type="RefSeq" id="WP_119846554.1">
    <property type="nucleotide sequence ID" value="NZ_CP032412.1"/>
</dbReference>